<feature type="region of interest" description="Disordered" evidence="1">
    <location>
        <begin position="337"/>
        <end position="356"/>
    </location>
</feature>
<dbReference type="EMBL" id="CP134187">
    <property type="protein sequence ID" value="WPB01106.1"/>
    <property type="molecule type" value="Genomic_DNA"/>
</dbReference>
<name>A0ABZ0NNP9_CERBT</name>
<evidence type="ECO:0008006" key="4">
    <source>
        <dbReference type="Google" id="ProtNLM"/>
    </source>
</evidence>
<keyword evidence="3" id="KW-1185">Reference proteome</keyword>
<evidence type="ECO:0000313" key="2">
    <source>
        <dbReference type="EMBL" id="WPB01106.1"/>
    </source>
</evidence>
<dbReference type="RefSeq" id="XP_065458767.1">
    <property type="nucleotide sequence ID" value="XM_065602695.1"/>
</dbReference>
<dbReference type="Proteomes" id="UP001302367">
    <property type="component" value="Chromosome 4"/>
</dbReference>
<evidence type="ECO:0000313" key="3">
    <source>
        <dbReference type="Proteomes" id="UP001302367"/>
    </source>
</evidence>
<evidence type="ECO:0000256" key="1">
    <source>
        <dbReference type="SAM" id="MobiDB-lite"/>
    </source>
</evidence>
<accession>A0ABZ0NNP9</accession>
<gene>
    <name evidence="2" type="ORF">RHO25_005727</name>
</gene>
<sequence>MFCSSYPARHFLGRTSTVSVQCIHGDCSRPRQVANSEVDLSFLTTFFTGCGKLDHVTLALCEGADGLIVPNPKLFEDTILRPYGDFTILDQGVDQFWVVAEALRQSGRAIKHFTATNVSHRILSPVWREAPTDSIIKHLMTELREFRIEFTCRDDDEDQDPKAEVDIQLHHGQGLLAHWLSSGQDLRVIKICTYAPKRHYPAPDLQNAFGTETWPKLRELGLSDFSTTEDDLVDLLLRHAKSLRRLSLSDIELLDGSWESTFRRVAGQLTKLKKVRLRGLLRDPEGDLVMNDLDFDGTRIDEWRDNIENCLLYGREMPDLTEEAKMNLNDPLVEDVPGYRKPGRLDDEDAGYTTDGSAISYGSDALDARI</sequence>
<proteinExistence type="predicted"/>
<protein>
    <recommendedName>
        <fullName evidence="4">F-box domain-containing protein</fullName>
    </recommendedName>
</protein>
<reference evidence="2 3" key="1">
    <citation type="submission" date="2023-09" db="EMBL/GenBank/DDBJ databases">
        <title>Complete-Gapless Cercospora beticola genome.</title>
        <authorList>
            <person name="Wyatt N.A."/>
            <person name="Spanner R.E."/>
            <person name="Bolton M.D."/>
        </authorList>
    </citation>
    <scope>NUCLEOTIDE SEQUENCE [LARGE SCALE GENOMIC DNA]</scope>
    <source>
        <strain evidence="2">Cb09-40</strain>
    </source>
</reference>
<dbReference type="SUPFAM" id="SSF52047">
    <property type="entry name" value="RNI-like"/>
    <property type="match status" value="1"/>
</dbReference>
<dbReference type="GeneID" id="90644177"/>
<organism evidence="2 3">
    <name type="scientific">Cercospora beticola</name>
    <name type="common">Sugarbeet leaf spot fungus</name>
    <dbReference type="NCBI Taxonomy" id="122368"/>
    <lineage>
        <taxon>Eukaryota</taxon>
        <taxon>Fungi</taxon>
        <taxon>Dikarya</taxon>
        <taxon>Ascomycota</taxon>
        <taxon>Pezizomycotina</taxon>
        <taxon>Dothideomycetes</taxon>
        <taxon>Dothideomycetidae</taxon>
        <taxon>Mycosphaerellales</taxon>
        <taxon>Mycosphaerellaceae</taxon>
        <taxon>Cercospora</taxon>
    </lineage>
</organism>